<evidence type="ECO:0000256" key="6">
    <source>
        <dbReference type="ARBA" id="ARBA00022695"/>
    </source>
</evidence>
<dbReference type="InterPro" id="IPR043502">
    <property type="entry name" value="DNA/RNA_pol_sf"/>
</dbReference>
<keyword evidence="8" id="KW-0688">Ribosomal frameshifting</keyword>
<dbReference type="InterPro" id="IPR001205">
    <property type="entry name" value="RNA-dir_pol_C"/>
</dbReference>
<keyword evidence="10" id="KW-0693">Viral RNA replication</keyword>
<sequence>MSTPSSTTPLVGPSGTGSLDSSQPKTDKVAKEVCVIYAHHGLAKDRRLHDGQVVVGGESSYWFIHMGRTAMKIVVEQDKTTVSAATARERVDYFKLTTGIAKHKRTDIVYPETMQEIKKTCDTMAHSGGPWPYSNGRLPGPAGSDGKSTSDTSGGSGQTTTPILGKPKWKQMILSVLVILLAWRITSASGALVSGPCGVIDVTTPHNRNYKSLPGCEFFNCTSQVGTSGFRLNWLGPNTPTPNGPFGNLSMKEQGEWRNMIVGLGSVIDCDVIPPPEETWQEYFVKFADKTYWHAVGDDVIVAAQSYVRTPDWFMNAGWQIFYWLFDRGVFGYLCFMVQSALWLNGHDSALPFWKLVLGFPSVYAAKEGFMILTVAHYMTTFHGSVIGIYYACCILTDGFGYGMVLLTFVTAANIVFVLMVPPYVKQDTAVVPLPMTTVLGNIGAETAFSLGMMVAGLVIHAAPGAAVGVALMLLIASVFVLPSSAPEQVVMVTDGDNKRHRVVVYPKCAKRCGPFYNLQARNAGTRTTPAMLRNTYMLTDTGMQSNSFLYNSKLYLIKHGYAGAPCAYPHGEGVPVALDVKKAREIAMNADQALIEVPAPQTLNGKSAARGNMENGWHTMVSCNERGPACWTFYGTWNGTQLTGLTHNEPGMSGAPVYDSEGKLVAVHVGGKGDLAVMLRFPDPTPVPKADPIAPTPVVTVPIMVSNAIEEQCEQSLECMADTPKVLLEDIRRQFLTLAQQLADISCKLDAVESRVPEYLEQRKAFTEEEYDDLKSKGFDMKEIRAMAARRIAGEYSESSDSDSDSDGSVDAYYKQRIPVDLEWDSYCEQKRKLDRAEMKRHKQEYRKRQQKTVSFDEQNCLIAAINRLTQAFSTSGTMPQRGGDADGAVDSADEGTSGTAVLTPDPVVEVKTPTAAPRKVERKIKELTEFVPVCKKDECNLKCGGFHNMNQIHSNLRKNRPAMGHRTTNRLTEATYHQQCLTNVYDEQRTRGRPALMKCGAKTTTPPGHCKYASGPSGKACGCGPADFEYYECVGESDHSCVHYYCGRKYVQKGNVCSGNCRSDFCRLPKNRRAAGNCCLETSCPLSWPLYPLKQEVKILAEGYETTSYMTLPVKATKGAPSPGISRVLGLLDHTEYGPAKWSERAYHNIFEKFNYAEANDEKLDLGLKVLCHEYDYMIGTEVTNLCDVEKNTDSHPGYPSRYLYDTEASLIASEGDEAYIHFRECFRDSEVYPLWYGFLKSETMKRVKIENEDIRLIACAPAQFTRLGATFEQASNSRLKKKTKTRQAQIGWRPMCGGFDQTIRRFDDCDYLMEMDWTRYDGTIPHKVWDCVNRFRVGALSATPADKRLYTKYRKALSNRMTVLPTGDMVLMTKGNPSGQFSTSVDNCMAQTLLTFYETYDWIKHKTGVTPTIEEVFDAHVTISYGDDRLTGYRRNKRFSHCFPPGREWLTNYYKSKFGMWVKPENIIIQAKREGLSFCGMTIAEGNHGYVPVFRAPKLYSALARPSRDVATLEELQAKLTSLAYLTAWDNSYEASEIRRSLKTMQAVDPGFVPLGRDMMRSFWEDQRSFC</sequence>
<evidence type="ECO:0000256" key="2">
    <source>
        <dbReference type="ARBA" id="ARBA00011245"/>
    </source>
</evidence>
<evidence type="ECO:0000256" key="5">
    <source>
        <dbReference type="ARBA" id="ARBA00022679"/>
    </source>
</evidence>
<feature type="region of interest" description="Disordered" evidence="13">
    <location>
        <begin position="130"/>
        <end position="163"/>
    </location>
</feature>
<evidence type="ECO:0000256" key="1">
    <source>
        <dbReference type="ARBA" id="ARBA00005873"/>
    </source>
</evidence>
<keyword evidence="7" id="KW-0547">Nucleotide-binding</keyword>
<feature type="transmembrane region" description="Helical" evidence="14">
    <location>
        <begin position="400"/>
        <end position="419"/>
    </location>
</feature>
<feature type="transmembrane region" description="Helical" evidence="14">
    <location>
        <begin position="370"/>
        <end position="393"/>
    </location>
</feature>
<keyword evidence="9" id="KW-0378">Hydrolase</keyword>
<keyword evidence="14" id="KW-1133">Transmembrane helix</keyword>
<evidence type="ECO:0000256" key="9">
    <source>
        <dbReference type="ARBA" id="ARBA00022801"/>
    </source>
</evidence>
<evidence type="ECO:0000256" key="3">
    <source>
        <dbReference type="ARBA" id="ARBA00019743"/>
    </source>
</evidence>
<dbReference type="GO" id="GO:0006351">
    <property type="term" value="P:DNA-templated transcription"/>
    <property type="evidence" value="ECO:0007669"/>
    <property type="project" value="InterPro"/>
</dbReference>
<dbReference type="InterPro" id="IPR009003">
    <property type="entry name" value="Peptidase_S1_PA"/>
</dbReference>
<evidence type="ECO:0000256" key="7">
    <source>
        <dbReference type="ARBA" id="ARBA00022741"/>
    </source>
</evidence>
<dbReference type="PROSITE" id="PS50507">
    <property type="entry name" value="RDRP_SSRNA_POS"/>
    <property type="match status" value="1"/>
</dbReference>
<keyword evidence="6" id="KW-0548">Nucleotidyltransferase</keyword>
<protein>
    <recommendedName>
        <fullName evidence="3">Non-structural polyprotein 1AB</fullName>
    </recommendedName>
</protein>
<evidence type="ECO:0000313" key="16">
    <source>
        <dbReference type="EMBL" id="AVM87150.1"/>
    </source>
</evidence>
<name>A0A2P1GMD3_9VIRU</name>
<keyword evidence="14" id="KW-0472">Membrane</keyword>
<dbReference type="SUPFAM" id="SSF50494">
    <property type="entry name" value="Trypsin-like serine proteases"/>
    <property type="match status" value="1"/>
</dbReference>
<dbReference type="GO" id="GO:0003723">
    <property type="term" value="F:RNA binding"/>
    <property type="evidence" value="ECO:0007669"/>
    <property type="project" value="InterPro"/>
</dbReference>
<proteinExistence type="inferred from homology"/>
<dbReference type="GO" id="GO:0003968">
    <property type="term" value="F:RNA-directed RNA polymerase activity"/>
    <property type="evidence" value="ECO:0007669"/>
    <property type="project" value="UniProtKB-KW"/>
</dbReference>
<feature type="domain" description="RdRp catalytic" evidence="15">
    <location>
        <begin position="1313"/>
        <end position="1444"/>
    </location>
</feature>
<evidence type="ECO:0000256" key="8">
    <source>
        <dbReference type="ARBA" id="ARBA00022758"/>
    </source>
</evidence>
<dbReference type="GO" id="GO:0016787">
    <property type="term" value="F:hydrolase activity"/>
    <property type="evidence" value="ECO:0007669"/>
    <property type="project" value="UniProtKB-KW"/>
</dbReference>
<dbReference type="Gene3D" id="3.30.70.270">
    <property type="match status" value="1"/>
</dbReference>
<dbReference type="InterPro" id="IPR007094">
    <property type="entry name" value="RNA-dir_pol_PSvirus"/>
</dbReference>
<evidence type="ECO:0000256" key="12">
    <source>
        <dbReference type="ARBA" id="ARBA00047383"/>
    </source>
</evidence>
<evidence type="ECO:0000259" key="15">
    <source>
        <dbReference type="PROSITE" id="PS50507"/>
    </source>
</evidence>
<feature type="transmembrane region" description="Helical" evidence="14">
    <location>
        <begin position="467"/>
        <end position="486"/>
    </location>
</feature>
<dbReference type="InterPro" id="IPR043128">
    <property type="entry name" value="Rev_trsase/Diguanyl_cyclase"/>
</dbReference>
<dbReference type="SUPFAM" id="SSF56672">
    <property type="entry name" value="DNA/RNA polymerases"/>
    <property type="match status" value="1"/>
</dbReference>
<dbReference type="InterPro" id="IPR043504">
    <property type="entry name" value="Peptidase_S1_PA_chymotrypsin"/>
</dbReference>
<comment type="similarity">
    <text evidence="1">Belongs to the astroviridae polyprotein 1AB family.</text>
</comment>
<organism evidence="16">
    <name type="scientific">Wenling rattails astrovirus 1</name>
    <dbReference type="NCBI Taxonomy" id="2116135"/>
    <lineage>
        <taxon>Viruses</taxon>
        <taxon>Riboviria</taxon>
        <taxon>Orthornavirae</taxon>
        <taxon>Pisuviricota</taxon>
        <taxon>Stelpaviricetes</taxon>
        <taxon>Stellavirales</taxon>
        <taxon>Astroviridae</taxon>
    </lineage>
</organism>
<dbReference type="CDD" id="cd23172">
    <property type="entry name" value="ps-ssRNAv_Astroviridae_RdRp"/>
    <property type="match status" value="1"/>
</dbReference>
<evidence type="ECO:0000256" key="10">
    <source>
        <dbReference type="ARBA" id="ARBA00022953"/>
    </source>
</evidence>
<feature type="transmembrane region" description="Helical" evidence="14">
    <location>
        <begin position="439"/>
        <end position="460"/>
    </location>
</feature>
<dbReference type="GO" id="GO:0075523">
    <property type="term" value="P:viral translational frameshifting"/>
    <property type="evidence" value="ECO:0007669"/>
    <property type="project" value="UniProtKB-KW"/>
</dbReference>
<feature type="region of interest" description="Disordered" evidence="13">
    <location>
        <begin position="1"/>
        <end position="25"/>
    </location>
</feature>
<dbReference type="EMBL" id="MG599893">
    <property type="protein sequence ID" value="AVM87150.1"/>
    <property type="molecule type" value="Genomic_RNA"/>
</dbReference>
<evidence type="ECO:0000256" key="13">
    <source>
        <dbReference type="SAM" id="MobiDB-lite"/>
    </source>
</evidence>
<evidence type="ECO:0000256" key="11">
    <source>
        <dbReference type="ARBA" id="ARBA00045910"/>
    </source>
</evidence>
<keyword evidence="14" id="KW-0812">Transmembrane</keyword>
<accession>A0A2P1GMD3</accession>
<comment type="subunit">
    <text evidence="2">Monomer.</text>
</comment>
<dbReference type="Gene3D" id="2.40.10.10">
    <property type="entry name" value="Trypsin-like serine proteases"/>
    <property type="match status" value="1"/>
</dbReference>
<keyword evidence="4" id="KW-0696">RNA-directed RNA polymerase</keyword>
<evidence type="ECO:0000256" key="4">
    <source>
        <dbReference type="ARBA" id="ARBA00022484"/>
    </source>
</evidence>
<reference evidence="16" key="1">
    <citation type="journal article" date="2018" name="Nature">
        <title>The evolutionary history of vertebrate RNA viruses.</title>
        <authorList>
            <person name="Shi M."/>
            <person name="Lin X.D."/>
            <person name="Chen X."/>
            <person name="Tian J.H."/>
            <person name="Chen L.J."/>
            <person name="Li K."/>
            <person name="Wang W."/>
            <person name="Eden J.S."/>
            <person name="Shen J.J."/>
            <person name="Liu L."/>
            <person name="Holmes E.C."/>
            <person name="Zhang Y.Z."/>
        </authorList>
    </citation>
    <scope>NUCLEOTIDE SEQUENCE</scope>
    <source>
        <strain evidence="16">XYHYC191403</strain>
    </source>
</reference>
<dbReference type="GO" id="GO:0000166">
    <property type="term" value="F:nucleotide binding"/>
    <property type="evidence" value="ECO:0007669"/>
    <property type="project" value="UniProtKB-KW"/>
</dbReference>
<comment type="catalytic activity">
    <reaction evidence="12">
        <text>RNA(n) + a ribonucleoside 5'-triphosphate = RNA(n+1) + diphosphate</text>
        <dbReference type="Rhea" id="RHEA:21248"/>
        <dbReference type="Rhea" id="RHEA-COMP:14527"/>
        <dbReference type="Rhea" id="RHEA-COMP:17342"/>
        <dbReference type="ChEBI" id="CHEBI:33019"/>
        <dbReference type="ChEBI" id="CHEBI:61557"/>
        <dbReference type="ChEBI" id="CHEBI:140395"/>
    </reaction>
</comment>
<evidence type="ECO:0000256" key="14">
    <source>
        <dbReference type="SAM" id="Phobius"/>
    </source>
</evidence>
<dbReference type="GO" id="GO:0039694">
    <property type="term" value="P:viral RNA genome replication"/>
    <property type="evidence" value="ECO:0007669"/>
    <property type="project" value="InterPro"/>
</dbReference>
<feature type="region of interest" description="Disordered" evidence="13">
    <location>
        <begin position="876"/>
        <end position="904"/>
    </location>
</feature>
<keyword evidence="5" id="KW-0808">Transferase</keyword>
<dbReference type="Pfam" id="PF00680">
    <property type="entry name" value="RdRP_1"/>
    <property type="match status" value="1"/>
</dbReference>
<feature type="compositionally biased region" description="Low complexity" evidence="13">
    <location>
        <begin position="144"/>
        <end position="161"/>
    </location>
</feature>
<comment type="function">
    <text evidence="11">Responsible for the cleavage of the polyprotein into functional products.</text>
</comment>